<dbReference type="PANTHER" id="PTHR32338">
    <property type="entry name" value="N-ACETYL-GAMMA-GLUTAMYL-PHOSPHATE REDUCTASE, CHLOROPLASTIC-RELATED-RELATED"/>
    <property type="match status" value="1"/>
</dbReference>
<dbReference type="GO" id="GO:0005737">
    <property type="term" value="C:cytoplasm"/>
    <property type="evidence" value="ECO:0007669"/>
    <property type="project" value="InterPro"/>
</dbReference>
<name>A0A4R6Q7V8_9FIRM</name>
<dbReference type="EMBL" id="SNXO01000010">
    <property type="protein sequence ID" value="TDP57713.1"/>
    <property type="molecule type" value="Genomic_DNA"/>
</dbReference>
<accession>A0A4R6Q7V8</accession>
<keyword evidence="3" id="KW-0028">Amino-acid biosynthesis</keyword>
<evidence type="ECO:0000256" key="1">
    <source>
        <dbReference type="ARBA" id="ARBA00022490"/>
    </source>
</evidence>
<dbReference type="NCBIfam" id="TIGR01851">
    <property type="entry name" value="argC_other"/>
    <property type="match status" value="1"/>
</dbReference>
<keyword evidence="4" id="KW-0521">NADP</keyword>
<evidence type="ECO:0000259" key="6">
    <source>
        <dbReference type="SMART" id="SM00859"/>
    </source>
</evidence>
<evidence type="ECO:0000256" key="2">
    <source>
        <dbReference type="ARBA" id="ARBA00022571"/>
    </source>
</evidence>
<dbReference type="InterPro" id="IPR010136">
    <property type="entry name" value="AGPR_type-2"/>
</dbReference>
<dbReference type="Pfam" id="PF22698">
    <property type="entry name" value="Semialdhyde_dhC_1"/>
    <property type="match status" value="1"/>
</dbReference>
<dbReference type="OrthoDB" id="9801289at2"/>
<evidence type="ECO:0000313" key="7">
    <source>
        <dbReference type="EMBL" id="TDP57713.1"/>
    </source>
</evidence>
<feature type="domain" description="Semialdehyde dehydrogenase NAD-binding" evidence="6">
    <location>
        <begin position="5"/>
        <end position="105"/>
    </location>
</feature>
<evidence type="ECO:0000256" key="5">
    <source>
        <dbReference type="ARBA" id="ARBA00023002"/>
    </source>
</evidence>
<organism evidence="7 8">
    <name type="scientific">Aminicella lysinilytica</name>
    <dbReference type="NCBI Taxonomy" id="433323"/>
    <lineage>
        <taxon>Bacteria</taxon>
        <taxon>Bacillati</taxon>
        <taxon>Bacillota</taxon>
        <taxon>Clostridia</taxon>
        <taxon>Peptostreptococcales</taxon>
        <taxon>Anaerovoracaceae</taxon>
        <taxon>Aminicella</taxon>
    </lineage>
</organism>
<protein>
    <submittedName>
        <fullName evidence="7">N-acetyl-gamma-glutamyl-phosphate reductase</fullName>
    </submittedName>
</protein>
<reference evidence="7 8" key="1">
    <citation type="submission" date="2019-03" db="EMBL/GenBank/DDBJ databases">
        <title>Genomic Encyclopedia of Type Strains, Phase IV (KMG-IV): sequencing the most valuable type-strain genomes for metagenomic binning, comparative biology and taxonomic classification.</title>
        <authorList>
            <person name="Goeker M."/>
        </authorList>
    </citation>
    <scope>NUCLEOTIDE SEQUENCE [LARGE SCALE GENOMIC DNA]</scope>
    <source>
        <strain evidence="7 8">DSM 28287</strain>
    </source>
</reference>
<dbReference type="SUPFAM" id="SSF51735">
    <property type="entry name" value="NAD(P)-binding Rossmann-fold domains"/>
    <property type="match status" value="1"/>
</dbReference>
<dbReference type="GO" id="GO:0006526">
    <property type="term" value="P:L-arginine biosynthetic process"/>
    <property type="evidence" value="ECO:0007669"/>
    <property type="project" value="UniProtKB-KW"/>
</dbReference>
<evidence type="ECO:0000256" key="3">
    <source>
        <dbReference type="ARBA" id="ARBA00022605"/>
    </source>
</evidence>
<dbReference type="SUPFAM" id="SSF55347">
    <property type="entry name" value="Glyceraldehyde-3-phosphate dehydrogenase-like, C-terminal domain"/>
    <property type="match status" value="1"/>
</dbReference>
<dbReference type="InterPro" id="IPR000534">
    <property type="entry name" value="Semialdehyde_DH_NAD-bd"/>
</dbReference>
<dbReference type="InterPro" id="IPR036291">
    <property type="entry name" value="NAD(P)-bd_dom_sf"/>
</dbReference>
<dbReference type="Pfam" id="PF01118">
    <property type="entry name" value="Semialdhyde_dh"/>
    <property type="match status" value="1"/>
</dbReference>
<evidence type="ECO:0000313" key="8">
    <source>
        <dbReference type="Proteomes" id="UP000295500"/>
    </source>
</evidence>
<keyword evidence="5" id="KW-0560">Oxidoreductase</keyword>
<dbReference type="GO" id="GO:0051287">
    <property type="term" value="F:NAD binding"/>
    <property type="evidence" value="ECO:0007669"/>
    <property type="project" value="InterPro"/>
</dbReference>
<comment type="caution">
    <text evidence="7">The sequence shown here is derived from an EMBL/GenBank/DDBJ whole genome shotgun (WGS) entry which is preliminary data.</text>
</comment>
<dbReference type="Gene3D" id="3.30.360.10">
    <property type="entry name" value="Dihydrodipicolinate Reductase, domain 2"/>
    <property type="match status" value="1"/>
</dbReference>
<keyword evidence="2" id="KW-0055">Arginine biosynthesis</keyword>
<keyword evidence="1" id="KW-0963">Cytoplasm</keyword>
<dbReference type="AlphaFoldDB" id="A0A4R6Q7V8"/>
<gene>
    <name evidence="7" type="ORF">EV211_11010</name>
</gene>
<dbReference type="RefSeq" id="WP_133528113.1">
    <property type="nucleotide sequence ID" value="NZ_SNXO01000010.1"/>
</dbReference>
<dbReference type="Gene3D" id="3.40.50.720">
    <property type="entry name" value="NAD(P)-binding Rossmann-like Domain"/>
    <property type="match status" value="1"/>
</dbReference>
<sequence length="324" mass="35708">MEIFNIFVDGGSGTTGLTISQSLSRLNYVDQLTISAEDHKNIDKRLEKIRQADLSILCLPDEAAEEIADRIPKDCRIIDTSTAHRTDPAWVYGMAELEPGQREKIRRSNRVANPGCHATGFILAVRPLIVNKIIPADYPLVATSITGYSGGGKAMINNYDDDAAQINRQLRSPAHYALGQNHKHLAEMMAMTGVTLAPSFQPIVADYYRGMYVTIPLQEKYMGKKLGLRELTDLYRSYYEGCAGRDNRAGDGSHSDQNLISVRLAAEDEKFIYSDKLAGSDKVEIIIYGNDQRPVIGVRFDNLGKGACGAAIQNMNIMLGFGEA</sequence>
<dbReference type="SMART" id="SM00859">
    <property type="entry name" value="Semialdhyde_dh"/>
    <property type="match status" value="1"/>
</dbReference>
<dbReference type="Proteomes" id="UP000295500">
    <property type="component" value="Unassembled WGS sequence"/>
</dbReference>
<proteinExistence type="predicted"/>
<dbReference type="CDD" id="cd23935">
    <property type="entry name" value="AGPR_2_C"/>
    <property type="match status" value="1"/>
</dbReference>
<evidence type="ECO:0000256" key="4">
    <source>
        <dbReference type="ARBA" id="ARBA00022857"/>
    </source>
</evidence>
<keyword evidence="8" id="KW-1185">Reference proteome</keyword>
<dbReference type="InterPro" id="IPR050085">
    <property type="entry name" value="AGPR"/>
</dbReference>
<dbReference type="InterPro" id="IPR058924">
    <property type="entry name" value="AGPR_dimerisation_dom"/>
</dbReference>
<dbReference type="GO" id="GO:0003942">
    <property type="term" value="F:N-acetyl-gamma-glutamyl-phosphate reductase activity"/>
    <property type="evidence" value="ECO:0007669"/>
    <property type="project" value="InterPro"/>
</dbReference>
<dbReference type="PANTHER" id="PTHR32338:SF10">
    <property type="entry name" value="N-ACETYL-GAMMA-GLUTAMYL-PHOSPHATE REDUCTASE, CHLOROPLASTIC-RELATED"/>
    <property type="match status" value="1"/>
</dbReference>